<dbReference type="Pfam" id="PF03732">
    <property type="entry name" value="Retrotrans_gag"/>
    <property type="match status" value="1"/>
</dbReference>
<protein>
    <recommendedName>
        <fullName evidence="1">Retrotransposon gag domain-containing protein</fullName>
    </recommendedName>
</protein>
<feature type="domain" description="Retrotransposon gag" evidence="1">
    <location>
        <begin position="38"/>
        <end position="129"/>
    </location>
</feature>
<dbReference type="InterPro" id="IPR005162">
    <property type="entry name" value="Retrotrans_gag_dom"/>
</dbReference>
<organism evidence="2">
    <name type="scientific">Sesamum angustifolium</name>
    <dbReference type="NCBI Taxonomy" id="2727405"/>
    <lineage>
        <taxon>Eukaryota</taxon>
        <taxon>Viridiplantae</taxon>
        <taxon>Streptophyta</taxon>
        <taxon>Embryophyta</taxon>
        <taxon>Tracheophyta</taxon>
        <taxon>Spermatophyta</taxon>
        <taxon>Magnoliopsida</taxon>
        <taxon>eudicotyledons</taxon>
        <taxon>Gunneridae</taxon>
        <taxon>Pentapetalae</taxon>
        <taxon>asterids</taxon>
        <taxon>lamiids</taxon>
        <taxon>Lamiales</taxon>
        <taxon>Pedaliaceae</taxon>
        <taxon>Sesamum</taxon>
    </lineage>
</organism>
<dbReference type="PANTHER" id="PTHR33223:SF10">
    <property type="entry name" value="AMINOTRANSFERASE-LIKE PLANT MOBILE DOMAIN-CONTAINING PROTEIN"/>
    <property type="match status" value="1"/>
</dbReference>
<reference evidence="2" key="1">
    <citation type="submission" date="2020-06" db="EMBL/GenBank/DDBJ databases">
        <authorList>
            <person name="Li T."/>
            <person name="Hu X."/>
            <person name="Zhang T."/>
            <person name="Song X."/>
            <person name="Zhang H."/>
            <person name="Dai N."/>
            <person name="Sheng W."/>
            <person name="Hou X."/>
            <person name="Wei L."/>
        </authorList>
    </citation>
    <scope>NUCLEOTIDE SEQUENCE</scope>
    <source>
        <strain evidence="2">G01</strain>
        <tissue evidence="2">Leaf</tissue>
    </source>
</reference>
<comment type="caution">
    <text evidence="2">The sequence shown here is derived from an EMBL/GenBank/DDBJ whole genome shotgun (WGS) entry which is preliminary data.</text>
</comment>
<accession>A0AAW2IRH7</accession>
<reference evidence="2" key="2">
    <citation type="journal article" date="2024" name="Plant">
        <title>Genomic evolution and insights into agronomic trait innovations of Sesamum species.</title>
        <authorList>
            <person name="Miao H."/>
            <person name="Wang L."/>
            <person name="Qu L."/>
            <person name="Liu H."/>
            <person name="Sun Y."/>
            <person name="Le M."/>
            <person name="Wang Q."/>
            <person name="Wei S."/>
            <person name="Zheng Y."/>
            <person name="Lin W."/>
            <person name="Duan Y."/>
            <person name="Cao H."/>
            <person name="Xiong S."/>
            <person name="Wang X."/>
            <person name="Wei L."/>
            <person name="Li C."/>
            <person name="Ma Q."/>
            <person name="Ju M."/>
            <person name="Zhao R."/>
            <person name="Li G."/>
            <person name="Mu C."/>
            <person name="Tian Q."/>
            <person name="Mei H."/>
            <person name="Zhang T."/>
            <person name="Gao T."/>
            <person name="Zhang H."/>
        </authorList>
    </citation>
    <scope>NUCLEOTIDE SEQUENCE</scope>
    <source>
        <strain evidence="2">G01</strain>
    </source>
</reference>
<sequence length="176" mass="20525">MRIPSLTKYNGTGDPKDHLDKFLAKANLLDMTDAGYCKILSSTLAGKAMTWFNQLPTLTIENFEQLSKHFLYHFSINKIYPKTAPYLFTVVQQEQESLRDYVQRFLKTVLEVPHFNHELLTNILQQGLHRGRFRESIVGKPPTPLDDLLERADKYILIEEAMKPKEDINNNRNMRE</sequence>
<dbReference type="AlphaFoldDB" id="A0AAW2IRH7"/>
<dbReference type="EMBL" id="JACGWK010001667">
    <property type="protein sequence ID" value="KAL0284243.1"/>
    <property type="molecule type" value="Genomic_DNA"/>
</dbReference>
<proteinExistence type="predicted"/>
<evidence type="ECO:0000259" key="1">
    <source>
        <dbReference type="Pfam" id="PF03732"/>
    </source>
</evidence>
<name>A0AAW2IRH7_9LAMI</name>
<gene>
    <name evidence="2" type="ORF">Sangu_2837800</name>
</gene>
<evidence type="ECO:0000313" key="2">
    <source>
        <dbReference type="EMBL" id="KAL0284243.1"/>
    </source>
</evidence>
<dbReference type="PANTHER" id="PTHR33223">
    <property type="entry name" value="CCHC-TYPE DOMAIN-CONTAINING PROTEIN"/>
    <property type="match status" value="1"/>
</dbReference>